<protein>
    <submittedName>
        <fullName evidence="2">DUF2188 domain-containing protein</fullName>
    </submittedName>
</protein>
<dbReference type="Pfam" id="PF09954">
    <property type="entry name" value="DUF2188"/>
    <property type="match status" value="1"/>
</dbReference>
<gene>
    <name evidence="2" type="ORF">FYJ27_09825</name>
</gene>
<dbReference type="InterPro" id="IPR018691">
    <property type="entry name" value="DUF2188"/>
</dbReference>
<evidence type="ECO:0000313" key="2">
    <source>
        <dbReference type="EMBL" id="MSS44021.1"/>
    </source>
</evidence>
<feature type="region of interest" description="Disordered" evidence="1">
    <location>
        <begin position="47"/>
        <end position="71"/>
    </location>
</feature>
<accession>A0A844FJ90</accession>
<evidence type="ECO:0000313" key="3">
    <source>
        <dbReference type="Proteomes" id="UP000462760"/>
    </source>
</evidence>
<comment type="caution">
    <text evidence="2">The sequence shown here is derived from an EMBL/GenBank/DDBJ whole genome shotgun (WGS) entry which is preliminary data.</text>
</comment>
<dbReference type="EMBL" id="VULR01000014">
    <property type="protein sequence ID" value="MSS44021.1"/>
    <property type="molecule type" value="Genomic_DNA"/>
</dbReference>
<organism evidence="2 3">
    <name type="scientific">Anaerosalibacter bizertensis</name>
    <dbReference type="NCBI Taxonomy" id="932217"/>
    <lineage>
        <taxon>Bacteria</taxon>
        <taxon>Bacillati</taxon>
        <taxon>Bacillota</taxon>
        <taxon>Tissierellia</taxon>
        <taxon>Tissierellales</taxon>
        <taxon>Sporanaerobacteraceae</taxon>
        <taxon>Anaerosalibacter</taxon>
    </lineage>
</organism>
<reference evidence="2 3" key="1">
    <citation type="submission" date="2019-08" db="EMBL/GenBank/DDBJ databases">
        <title>In-depth cultivation of the pig gut microbiome towards novel bacterial diversity and tailored functional studies.</title>
        <authorList>
            <person name="Wylensek D."/>
            <person name="Hitch T.C.A."/>
            <person name="Clavel T."/>
        </authorList>
    </citation>
    <scope>NUCLEOTIDE SEQUENCE [LARGE SCALE GENOMIC DNA]</scope>
    <source>
        <strain evidence="2 3">Med78-601-WT-4W-RMD-3</strain>
    </source>
</reference>
<dbReference type="AlphaFoldDB" id="A0A844FJ90"/>
<name>A0A844FJ90_9FIRM</name>
<evidence type="ECO:0000256" key="1">
    <source>
        <dbReference type="SAM" id="MobiDB-lite"/>
    </source>
</evidence>
<dbReference type="Proteomes" id="UP000462760">
    <property type="component" value="Unassembled WGS sequence"/>
</dbReference>
<dbReference type="OrthoDB" id="8858565at2"/>
<dbReference type="RefSeq" id="WP_154484694.1">
    <property type="nucleotide sequence ID" value="NZ_VULR01000014.1"/>
</dbReference>
<proteinExistence type="predicted"/>
<sequence>MNIHVTPKDGKWQVKKGGAKKATKLFDTQKNAEAYGKKIAQKQQKELLTHGRDGKIRKKTSYGNDPYPPRG</sequence>